<evidence type="ECO:0000256" key="1">
    <source>
        <dbReference type="ARBA" id="ARBA00004418"/>
    </source>
</evidence>
<dbReference type="Pfam" id="PF13416">
    <property type="entry name" value="SBP_bac_8"/>
    <property type="match status" value="1"/>
</dbReference>
<dbReference type="PRINTS" id="PR00909">
    <property type="entry name" value="SPERMDNBNDNG"/>
</dbReference>
<dbReference type="RefSeq" id="WP_138858145.1">
    <property type="nucleotide sequence ID" value="NZ_CP040709.1"/>
</dbReference>
<evidence type="ECO:0000256" key="5">
    <source>
        <dbReference type="SAM" id="SignalP"/>
    </source>
</evidence>
<accession>A0A840RYX7</accession>
<dbReference type="PANTHER" id="PTHR30222">
    <property type="entry name" value="SPERMIDINE/PUTRESCINE-BINDING PERIPLASMIC PROTEIN"/>
    <property type="match status" value="1"/>
</dbReference>
<evidence type="ECO:0000313" key="6">
    <source>
        <dbReference type="EMBL" id="MBB5202753.1"/>
    </source>
</evidence>
<keyword evidence="7" id="KW-1185">Reference proteome</keyword>
<dbReference type="Gene3D" id="3.40.190.10">
    <property type="entry name" value="Periplasmic binding protein-like II"/>
    <property type="match status" value="2"/>
</dbReference>
<feature type="chain" id="PRO_5032484952" evidence="5">
    <location>
        <begin position="21"/>
        <end position="346"/>
    </location>
</feature>
<evidence type="ECO:0000256" key="2">
    <source>
        <dbReference type="ARBA" id="ARBA00022448"/>
    </source>
</evidence>
<evidence type="ECO:0000256" key="4">
    <source>
        <dbReference type="ARBA" id="ARBA00022764"/>
    </source>
</evidence>
<sequence>MHRRHAVVLPLASLAPTAWAGKALRVLAWPGYAEPEVVQAFERAHGVRVELTVIDSDEALWQRLRRQGDFDVLAINTAELQRAVNEGLVQALDETRLKALPPQLPRFRDASALPGLTRRLSGRLQIYGVPFTYAEMGLIFDRRQISQPPESIAELWNPRWRGKVLGFDTGGHNFSLAAQSLGLPSPFRLSDADWPRAVERLIALRRNVLSFYSQPDEATQLFRRHGCALMFANYGSQQLTKLKLAGADVGYALPREGALAWLDCWALTKACRDPALAHQWIAHLLGPQASRLLVERQGLANTVSAQGSPAGSSRLIWLEPVEDAARRERLWARVRSGDRAERVLRP</sequence>
<organism evidence="6 7">
    <name type="scientific">Inhella inkyongensis</name>
    <dbReference type="NCBI Taxonomy" id="392593"/>
    <lineage>
        <taxon>Bacteria</taxon>
        <taxon>Pseudomonadati</taxon>
        <taxon>Pseudomonadota</taxon>
        <taxon>Betaproteobacteria</taxon>
        <taxon>Burkholderiales</taxon>
        <taxon>Sphaerotilaceae</taxon>
        <taxon>Inhella</taxon>
    </lineage>
</organism>
<dbReference type="InterPro" id="IPR001188">
    <property type="entry name" value="Sperm_putr-bd"/>
</dbReference>
<evidence type="ECO:0000313" key="7">
    <source>
        <dbReference type="Proteomes" id="UP000554837"/>
    </source>
</evidence>
<dbReference type="AlphaFoldDB" id="A0A840RYX7"/>
<comment type="caution">
    <text evidence="6">The sequence shown here is derived from an EMBL/GenBank/DDBJ whole genome shotgun (WGS) entry which is preliminary data.</text>
</comment>
<evidence type="ECO:0000256" key="3">
    <source>
        <dbReference type="ARBA" id="ARBA00022729"/>
    </source>
</evidence>
<keyword evidence="4" id="KW-0574">Periplasm</keyword>
<dbReference type="Proteomes" id="UP000554837">
    <property type="component" value="Unassembled WGS sequence"/>
</dbReference>
<dbReference type="GO" id="GO:0015846">
    <property type="term" value="P:polyamine transport"/>
    <property type="evidence" value="ECO:0007669"/>
    <property type="project" value="InterPro"/>
</dbReference>
<name>A0A840RYX7_9BURK</name>
<keyword evidence="2" id="KW-0813">Transport</keyword>
<dbReference type="SUPFAM" id="SSF53850">
    <property type="entry name" value="Periplasmic binding protein-like II"/>
    <property type="match status" value="1"/>
</dbReference>
<dbReference type="EMBL" id="JACHHO010000001">
    <property type="protein sequence ID" value="MBB5202753.1"/>
    <property type="molecule type" value="Genomic_DNA"/>
</dbReference>
<comment type="subcellular location">
    <subcellularLocation>
        <location evidence="1">Periplasm</location>
    </subcellularLocation>
</comment>
<dbReference type="PANTHER" id="PTHR30222:SF2">
    <property type="entry name" value="ABC TRANSPORTER SUBSTRATE-BINDING PROTEIN"/>
    <property type="match status" value="1"/>
</dbReference>
<dbReference type="GO" id="GO:0042597">
    <property type="term" value="C:periplasmic space"/>
    <property type="evidence" value="ECO:0007669"/>
    <property type="project" value="UniProtKB-SubCell"/>
</dbReference>
<feature type="signal peptide" evidence="5">
    <location>
        <begin position="1"/>
        <end position="20"/>
    </location>
</feature>
<dbReference type="InterPro" id="IPR006059">
    <property type="entry name" value="SBP"/>
</dbReference>
<dbReference type="OrthoDB" id="8581273at2"/>
<proteinExistence type="predicted"/>
<reference evidence="6 7" key="1">
    <citation type="submission" date="2020-08" db="EMBL/GenBank/DDBJ databases">
        <title>Genomic Encyclopedia of Type Strains, Phase IV (KMG-IV): sequencing the most valuable type-strain genomes for metagenomic binning, comparative biology and taxonomic classification.</title>
        <authorList>
            <person name="Goeker M."/>
        </authorList>
    </citation>
    <scope>NUCLEOTIDE SEQUENCE [LARGE SCALE GENOMIC DNA]</scope>
    <source>
        <strain evidence="6 7">DSM 23958</strain>
    </source>
</reference>
<gene>
    <name evidence="6" type="ORF">HNQ51_000046</name>
</gene>
<dbReference type="GO" id="GO:0019808">
    <property type="term" value="F:polyamine binding"/>
    <property type="evidence" value="ECO:0007669"/>
    <property type="project" value="InterPro"/>
</dbReference>
<keyword evidence="3 5" id="KW-0732">Signal</keyword>
<protein>
    <submittedName>
        <fullName evidence="6">Putative spermidine/putrescine transport system substrate-binding protein</fullName>
    </submittedName>
</protein>